<feature type="domain" description="Methyltransferase" evidence="1">
    <location>
        <begin position="56"/>
        <end position="157"/>
    </location>
</feature>
<name>A0A6J4ST21_9ACTN</name>
<dbReference type="CDD" id="cd02440">
    <property type="entry name" value="AdoMet_MTases"/>
    <property type="match status" value="1"/>
</dbReference>
<reference evidence="2" key="1">
    <citation type="submission" date="2020-02" db="EMBL/GenBank/DDBJ databases">
        <authorList>
            <person name="Meier V. D."/>
        </authorList>
    </citation>
    <scope>NUCLEOTIDE SEQUENCE</scope>
    <source>
        <strain evidence="2">AVDCRST_MAG69</strain>
    </source>
</reference>
<dbReference type="EMBL" id="CADCVP010000224">
    <property type="protein sequence ID" value="CAA9504417.1"/>
    <property type="molecule type" value="Genomic_DNA"/>
</dbReference>
<proteinExistence type="predicted"/>
<gene>
    <name evidence="2" type="ORF">AVDCRST_MAG69-2095</name>
</gene>
<dbReference type="InterPro" id="IPR029063">
    <property type="entry name" value="SAM-dependent_MTases_sf"/>
</dbReference>
<evidence type="ECO:0000259" key="1">
    <source>
        <dbReference type="Pfam" id="PF13847"/>
    </source>
</evidence>
<sequence length="296" mass="32090">MAQGQPAGAVASANEEAVRAWDTVLYERWKRNREVFVGALEDVTEDVFASAPPPDGGRCIDIGCGFGETTQRLAELVGSGGFVLGTDSSPRFIEDARREATEAGVENVDFEVADAQTATWDPTYDYAFSRMGTQFFAAPVPAMRAIRGALRPGGTLAKICWRRKDESPFWAETEQVVGRFLSRPEEYEADTCGPGPFSLGNPETCRGILDAAGFEEIALLARDFDYFMGKDMDEAIEALLAIGPGAELIRLNGEHGESRRPEIADALAEHYTGWQQPDGSIVGRGSVWIVTATNPG</sequence>
<dbReference type="AlphaFoldDB" id="A0A6J4ST21"/>
<dbReference type="Pfam" id="PF13847">
    <property type="entry name" value="Methyltransf_31"/>
    <property type="match status" value="1"/>
</dbReference>
<dbReference type="PANTHER" id="PTHR43861:SF1">
    <property type="entry name" value="TRANS-ACONITATE 2-METHYLTRANSFERASE"/>
    <property type="match status" value="1"/>
</dbReference>
<protein>
    <recommendedName>
        <fullName evidence="1">Methyltransferase domain-containing protein</fullName>
    </recommendedName>
</protein>
<organism evidence="2">
    <name type="scientific">uncultured Solirubrobacteraceae bacterium</name>
    <dbReference type="NCBI Taxonomy" id="1162706"/>
    <lineage>
        <taxon>Bacteria</taxon>
        <taxon>Bacillati</taxon>
        <taxon>Actinomycetota</taxon>
        <taxon>Thermoleophilia</taxon>
        <taxon>Solirubrobacterales</taxon>
        <taxon>Solirubrobacteraceae</taxon>
        <taxon>environmental samples</taxon>
    </lineage>
</organism>
<evidence type="ECO:0000313" key="2">
    <source>
        <dbReference type="EMBL" id="CAA9504417.1"/>
    </source>
</evidence>
<dbReference type="SUPFAM" id="SSF53335">
    <property type="entry name" value="S-adenosyl-L-methionine-dependent methyltransferases"/>
    <property type="match status" value="1"/>
</dbReference>
<dbReference type="InterPro" id="IPR025714">
    <property type="entry name" value="Methyltranfer_dom"/>
</dbReference>
<dbReference type="Gene3D" id="3.40.50.150">
    <property type="entry name" value="Vaccinia Virus protein VP39"/>
    <property type="match status" value="1"/>
</dbReference>
<accession>A0A6J4ST21</accession>
<dbReference type="PANTHER" id="PTHR43861">
    <property type="entry name" value="TRANS-ACONITATE 2-METHYLTRANSFERASE-RELATED"/>
    <property type="match status" value="1"/>
</dbReference>